<keyword evidence="2 5" id="KW-0812">Transmembrane</keyword>
<comment type="caution">
    <text evidence="6">The sequence shown here is derived from an EMBL/GenBank/DDBJ whole genome shotgun (WGS) entry which is preliminary data.</text>
</comment>
<dbReference type="Pfam" id="PF01124">
    <property type="entry name" value="MAPEG"/>
    <property type="match status" value="1"/>
</dbReference>
<comment type="subcellular location">
    <subcellularLocation>
        <location evidence="1">Membrane</location>
    </subcellularLocation>
</comment>
<evidence type="ECO:0000256" key="5">
    <source>
        <dbReference type="SAM" id="Phobius"/>
    </source>
</evidence>
<name>A0A6I4SU54_9SPHN</name>
<dbReference type="OrthoDB" id="582367at2"/>
<evidence type="ECO:0000313" key="7">
    <source>
        <dbReference type="Proteomes" id="UP000433652"/>
    </source>
</evidence>
<feature type="transmembrane region" description="Helical" evidence="5">
    <location>
        <begin position="164"/>
        <end position="187"/>
    </location>
</feature>
<accession>A0A6I4SU54</accession>
<dbReference type="InterPro" id="IPR001129">
    <property type="entry name" value="Membr-assoc_MAPEG"/>
</dbReference>
<evidence type="ECO:0000256" key="4">
    <source>
        <dbReference type="ARBA" id="ARBA00023136"/>
    </source>
</evidence>
<proteinExistence type="predicted"/>
<dbReference type="RefSeq" id="WP_159793741.1">
    <property type="nucleotide sequence ID" value="NZ_WTYM01000033.1"/>
</dbReference>
<dbReference type="Gene3D" id="1.20.120.550">
    <property type="entry name" value="Membrane associated eicosanoid/glutathione metabolism-like domain"/>
    <property type="match status" value="1"/>
</dbReference>
<organism evidence="6 7">
    <name type="scientific">Croceibacterium salegens</name>
    <dbReference type="NCBI Taxonomy" id="1737568"/>
    <lineage>
        <taxon>Bacteria</taxon>
        <taxon>Pseudomonadati</taxon>
        <taxon>Pseudomonadota</taxon>
        <taxon>Alphaproteobacteria</taxon>
        <taxon>Sphingomonadales</taxon>
        <taxon>Erythrobacteraceae</taxon>
        <taxon>Croceibacterium</taxon>
    </lineage>
</organism>
<feature type="transmembrane region" description="Helical" evidence="5">
    <location>
        <begin position="22"/>
        <end position="44"/>
    </location>
</feature>
<sequence length="190" mass="19653">MTGGVEGTDEARGATLADKQRGVVAGAGSAMVISLAVGIMAVLYDPFGPLSGALDARLQLAATASLPVVLSLLVTVGWIANTRFFHIEDIDAAAGPVEGEHMRRLKAILANSFEQGVLALATYWAAAVLLPAWLLDGIVFAAASFPVGRILFASGYRKGAGGRALGFELTLAPTVLLLVATVCFAASRLW</sequence>
<gene>
    <name evidence="6" type="ORF">GRI89_07600</name>
</gene>
<dbReference type="Proteomes" id="UP000433652">
    <property type="component" value="Unassembled WGS sequence"/>
</dbReference>
<protein>
    <submittedName>
        <fullName evidence="6">MAPEG family protein</fullName>
    </submittedName>
</protein>
<keyword evidence="4 5" id="KW-0472">Membrane</keyword>
<keyword evidence="3 5" id="KW-1133">Transmembrane helix</keyword>
<reference evidence="6 7" key="1">
    <citation type="submission" date="2019-12" db="EMBL/GenBank/DDBJ databases">
        <title>Genomic-based taxomic classification of the family Erythrobacteraceae.</title>
        <authorList>
            <person name="Xu L."/>
        </authorList>
    </citation>
    <scope>NUCLEOTIDE SEQUENCE [LARGE SCALE GENOMIC DNA]</scope>
    <source>
        <strain evidence="6 7">MCCC 1K01500</strain>
    </source>
</reference>
<dbReference type="AlphaFoldDB" id="A0A6I4SU54"/>
<evidence type="ECO:0000256" key="1">
    <source>
        <dbReference type="ARBA" id="ARBA00004370"/>
    </source>
</evidence>
<dbReference type="EMBL" id="WTYM01000033">
    <property type="protein sequence ID" value="MXO59403.1"/>
    <property type="molecule type" value="Genomic_DNA"/>
</dbReference>
<keyword evidence="7" id="KW-1185">Reference proteome</keyword>
<evidence type="ECO:0000313" key="6">
    <source>
        <dbReference type="EMBL" id="MXO59403.1"/>
    </source>
</evidence>
<evidence type="ECO:0000256" key="2">
    <source>
        <dbReference type="ARBA" id="ARBA00022692"/>
    </source>
</evidence>
<feature type="transmembrane region" description="Helical" evidence="5">
    <location>
        <begin position="132"/>
        <end position="152"/>
    </location>
</feature>
<evidence type="ECO:0000256" key="3">
    <source>
        <dbReference type="ARBA" id="ARBA00022989"/>
    </source>
</evidence>
<feature type="transmembrane region" description="Helical" evidence="5">
    <location>
        <begin position="56"/>
        <end position="80"/>
    </location>
</feature>
<dbReference type="InterPro" id="IPR023352">
    <property type="entry name" value="MAPEG-like_dom_sf"/>
</dbReference>
<dbReference type="SUPFAM" id="SSF161084">
    <property type="entry name" value="MAPEG domain-like"/>
    <property type="match status" value="1"/>
</dbReference>
<dbReference type="GO" id="GO:0016020">
    <property type="term" value="C:membrane"/>
    <property type="evidence" value="ECO:0007669"/>
    <property type="project" value="UniProtKB-SubCell"/>
</dbReference>